<sequence>MGSAYRQFFTGARPWIIFGVSILFAFLVCSEAPFAKMTNAVCKSLNESWVVFHYCRLKAYSRNKTSLHLNATFLEPTNNVFVRIRVMKKANGYKPFLVDVTINGCQFLRKNNNPIFKIIYNMIKDVSTANHTCPFVGLQTISDFHVLKIPVPLPTGDYLLLMDCIFYDKMQFITNVYLTYVEDLLETRKES</sequence>
<dbReference type="PANTHER" id="PTHR20898">
    <property type="entry name" value="DAEDALUS ON 3-RELATED-RELATED"/>
    <property type="match status" value="1"/>
</dbReference>
<evidence type="ECO:0000313" key="3">
    <source>
        <dbReference type="Proteomes" id="UP001652680"/>
    </source>
</evidence>
<dbReference type="RefSeq" id="XP_016972337.2">
    <property type="nucleotide sequence ID" value="XM_017116848.2"/>
</dbReference>
<evidence type="ECO:0000313" key="2">
    <source>
        <dbReference type="EnsemblMetazoa" id="XP_016972337.2"/>
    </source>
</evidence>
<reference evidence="3" key="1">
    <citation type="journal article" date="2021" name="Elife">
        <title>Highly contiguous assemblies of 101 drosophilid genomes.</title>
        <authorList>
            <person name="Kim B.Y."/>
            <person name="Wang J.R."/>
            <person name="Miller D.E."/>
            <person name="Barmina O."/>
            <person name="Delaney E."/>
            <person name="Thompson A."/>
            <person name="Comeault A.A."/>
            <person name="Peede D."/>
            <person name="D'Agostino E.R."/>
            <person name="Pelaez J."/>
            <person name="Aguilar J.M."/>
            <person name="Haji D."/>
            <person name="Matsunaga T."/>
            <person name="Armstrong E.E."/>
            <person name="Zych M."/>
            <person name="Ogawa Y."/>
            <person name="Stamenkovic-Radak M."/>
            <person name="Jelic M."/>
            <person name="Veselinovic M.S."/>
            <person name="Tanaskovic M."/>
            <person name="Eric P."/>
            <person name="Gao J.J."/>
            <person name="Katoh T.K."/>
            <person name="Toda M.J."/>
            <person name="Watabe H."/>
            <person name="Watada M."/>
            <person name="Davis J.S."/>
            <person name="Moyle L.C."/>
            <person name="Manoli G."/>
            <person name="Bertolini E."/>
            <person name="Kostal V."/>
            <person name="Hawley R.S."/>
            <person name="Takahashi A."/>
            <person name="Jones C.D."/>
            <person name="Price D.K."/>
            <person name="Whiteman N."/>
            <person name="Kopp A."/>
            <person name="Matute D.R."/>
            <person name="Petrov D.A."/>
        </authorList>
    </citation>
    <scope>NUCLEOTIDE SEQUENCE [LARGE SCALE GENOMIC DNA]</scope>
</reference>
<protein>
    <recommendedName>
        <fullName evidence="4">MD-2-related lipid-recognition domain-containing protein</fullName>
    </recommendedName>
</protein>
<keyword evidence="1" id="KW-1133">Transmembrane helix</keyword>
<dbReference type="PANTHER" id="PTHR20898:SF0">
    <property type="entry name" value="DAEDALUS ON 3-RELATED"/>
    <property type="match status" value="1"/>
</dbReference>
<keyword evidence="3" id="KW-1185">Reference proteome</keyword>
<dbReference type="EnsemblMetazoa" id="XM_017116848.2">
    <property type="protein sequence ID" value="XP_016972337.2"/>
    <property type="gene ID" value="LOC108039761"/>
</dbReference>
<keyword evidence="1" id="KW-0812">Transmembrane</keyword>
<dbReference type="GeneID" id="108039761"/>
<reference evidence="2" key="2">
    <citation type="submission" date="2025-05" db="UniProtKB">
        <authorList>
            <consortium name="EnsemblMetazoa"/>
        </authorList>
    </citation>
    <scope>IDENTIFICATION</scope>
</reference>
<name>A0ABM5GZS6_DRORH</name>
<dbReference type="Pfam" id="PF06477">
    <property type="entry name" value="DUF1091"/>
    <property type="match status" value="1"/>
</dbReference>
<evidence type="ECO:0000256" key="1">
    <source>
        <dbReference type="SAM" id="Phobius"/>
    </source>
</evidence>
<dbReference type="Proteomes" id="UP001652680">
    <property type="component" value="Unassembled WGS sequence"/>
</dbReference>
<keyword evidence="1" id="KW-0472">Membrane</keyword>
<feature type="transmembrane region" description="Helical" evidence="1">
    <location>
        <begin position="12"/>
        <end position="29"/>
    </location>
</feature>
<dbReference type="InterPro" id="IPR010512">
    <property type="entry name" value="DUF1091"/>
</dbReference>
<organism evidence="2 3">
    <name type="scientific">Drosophila rhopaloa</name>
    <name type="common">Fruit fly</name>
    <dbReference type="NCBI Taxonomy" id="1041015"/>
    <lineage>
        <taxon>Eukaryota</taxon>
        <taxon>Metazoa</taxon>
        <taxon>Ecdysozoa</taxon>
        <taxon>Arthropoda</taxon>
        <taxon>Hexapoda</taxon>
        <taxon>Insecta</taxon>
        <taxon>Pterygota</taxon>
        <taxon>Neoptera</taxon>
        <taxon>Endopterygota</taxon>
        <taxon>Diptera</taxon>
        <taxon>Brachycera</taxon>
        <taxon>Muscomorpha</taxon>
        <taxon>Ephydroidea</taxon>
        <taxon>Drosophilidae</taxon>
        <taxon>Drosophila</taxon>
        <taxon>Sophophora</taxon>
    </lineage>
</organism>
<dbReference type="SMART" id="SM00697">
    <property type="entry name" value="DM8"/>
    <property type="match status" value="1"/>
</dbReference>
<evidence type="ECO:0008006" key="4">
    <source>
        <dbReference type="Google" id="ProtNLM"/>
    </source>
</evidence>
<accession>A0ABM5GZS6</accession>
<proteinExistence type="predicted"/>